<reference evidence="2 3" key="1">
    <citation type="journal article" date="2013" name="ISME J.">
        <title>By their genes ye shall know them: genomic signatures of predatory bacteria.</title>
        <authorList>
            <person name="Pasternak Z."/>
            <person name="Pietrokovski S."/>
            <person name="Rotem O."/>
            <person name="Gophna U."/>
            <person name="Lurie-Weinberger M.N."/>
            <person name="Jurkevitch E."/>
        </authorList>
    </citation>
    <scope>NUCLEOTIDE SEQUENCE [LARGE SCALE GENOMIC DNA]</scope>
    <source>
        <strain evidence="2">EPB</strain>
    </source>
</reference>
<dbReference type="Pfam" id="PF13443">
    <property type="entry name" value="HTH_26"/>
    <property type="match status" value="1"/>
</dbReference>
<organism evidence="2 3">
    <name type="scientific">Micavibrio aeruginosavorus EPB</name>
    <dbReference type="NCBI Taxonomy" id="349215"/>
    <lineage>
        <taxon>Bacteria</taxon>
        <taxon>Pseudomonadati</taxon>
        <taxon>Bdellovibrionota</taxon>
        <taxon>Bdellovibrionia</taxon>
        <taxon>Bdellovibrionales</taxon>
        <taxon>Pseudobdellovibrionaceae</taxon>
        <taxon>Micavibrio</taxon>
    </lineage>
</organism>
<dbReference type="PANTHER" id="PTHR37301">
    <property type="entry name" value="DNA-BINDING PROTEIN-RELATED"/>
    <property type="match status" value="1"/>
</dbReference>
<dbReference type="InterPro" id="IPR010982">
    <property type="entry name" value="Lambda_DNA-bd_dom_sf"/>
</dbReference>
<protein>
    <submittedName>
        <fullName evidence="2">Transcriptional regulator, XRE family</fullName>
    </submittedName>
</protein>
<dbReference type="InterPro" id="IPR001387">
    <property type="entry name" value="Cro/C1-type_HTH"/>
</dbReference>
<gene>
    <name evidence="2" type="ORF">A11S_2172</name>
</gene>
<dbReference type="PATRIC" id="fig|349215.9.peg.2106"/>
<dbReference type="KEGG" id="man:A11S_2172"/>
<dbReference type="AlphaFoldDB" id="M4VKG0"/>
<dbReference type="SUPFAM" id="SSF47413">
    <property type="entry name" value="lambda repressor-like DNA-binding domains"/>
    <property type="match status" value="1"/>
</dbReference>
<dbReference type="GO" id="GO:0003677">
    <property type="term" value="F:DNA binding"/>
    <property type="evidence" value="ECO:0007669"/>
    <property type="project" value="InterPro"/>
</dbReference>
<dbReference type="HOGENOM" id="CLU_066192_31_8_5"/>
<evidence type="ECO:0000313" key="3">
    <source>
        <dbReference type="Proteomes" id="UP000011932"/>
    </source>
</evidence>
<dbReference type="STRING" id="349215.A11S_2172"/>
<dbReference type="PANTHER" id="PTHR37301:SF1">
    <property type="entry name" value="DNA-BINDING PROTEIN"/>
    <property type="match status" value="1"/>
</dbReference>
<accession>M4VKG0</accession>
<dbReference type="Proteomes" id="UP000011932">
    <property type="component" value="Chromosome"/>
</dbReference>
<feature type="domain" description="HTH cro/C1-type" evidence="1">
    <location>
        <begin position="14"/>
        <end position="63"/>
    </location>
</feature>
<dbReference type="Gene3D" id="1.10.260.40">
    <property type="entry name" value="lambda repressor-like DNA-binding domains"/>
    <property type="match status" value="1"/>
</dbReference>
<dbReference type="EMBL" id="CP003538">
    <property type="protein sequence ID" value="AGH98970.1"/>
    <property type="molecule type" value="Genomic_DNA"/>
</dbReference>
<evidence type="ECO:0000259" key="1">
    <source>
        <dbReference type="PROSITE" id="PS50943"/>
    </source>
</evidence>
<dbReference type="PROSITE" id="PS50943">
    <property type="entry name" value="HTH_CROC1"/>
    <property type="match status" value="1"/>
</dbReference>
<sequence length="79" mass="8725">MMTIIVNLDVMLAKRKMRLNDLSDAIGISIQNLSVLKTGKARAIRFSTLSAICRVLECQPGDILEYAEGEDAPENENES</sequence>
<evidence type="ECO:0000313" key="2">
    <source>
        <dbReference type="EMBL" id="AGH98970.1"/>
    </source>
</evidence>
<dbReference type="SMART" id="SM00530">
    <property type="entry name" value="HTH_XRE"/>
    <property type="match status" value="1"/>
</dbReference>
<proteinExistence type="predicted"/>
<name>M4VKG0_9BACT</name>